<dbReference type="RefSeq" id="WP_128277319.1">
    <property type="nucleotide sequence ID" value="NZ_PIPF01000010.1"/>
</dbReference>
<evidence type="ECO:0000256" key="1">
    <source>
        <dbReference type="SAM" id="MobiDB-lite"/>
    </source>
</evidence>
<evidence type="ECO:0000313" key="3">
    <source>
        <dbReference type="Proteomes" id="UP000288711"/>
    </source>
</evidence>
<dbReference type="EMBL" id="PIPF01000010">
    <property type="protein sequence ID" value="RWU82804.1"/>
    <property type="molecule type" value="Genomic_DNA"/>
</dbReference>
<keyword evidence="3" id="KW-1185">Reference proteome</keyword>
<gene>
    <name evidence="2" type="ORF">CWN80_11740</name>
</gene>
<evidence type="ECO:0000313" key="2">
    <source>
        <dbReference type="EMBL" id="RWU82804.1"/>
    </source>
</evidence>
<sequence length="305" mass="33364">MRPLPQHWQLASAEVEHEGRRFPLRIWGWSAESAADAAMRAQHRLAATVDQLTRGRAGFDYYPRTPVREEVLHEVRGADGALIGAVTRNRMGVEVLNTDVLLVADIDLPPQRKLFRTVQPDPRPALERIARWAAAHPDLGVRTYRTAAGLRVIITGLASGPPDLTALVDLGSDDLYVRLCGLHETLRARLTPKPHRVGMPRIRASWPYLGDAQRIAEKWLRDYERACARRAVCELLSVTGPAPDGDAAVLVDLHDRATQATSGHAGDLGPAVGVSRPGRGPAHGRGQTRARAGAQGHNQRRTLAT</sequence>
<feature type="region of interest" description="Disordered" evidence="1">
    <location>
        <begin position="260"/>
        <end position="305"/>
    </location>
</feature>
<dbReference type="Proteomes" id="UP000288711">
    <property type="component" value="Unassembled WGS sequence"/>
</dbReference>
<proteinExistence type="predicted"/>
<name>A0A444B334_9MICO</name>
<dbReference type="AlphaFoldDB" id="A0A444B334"/>
<comment type="caution">
    <text evidence="2">The sequence shown here is derived from an EMBL/GenBank/DDBJ whole genome shotgun (WGS) entry which is preliminary data.</text>
</comment>
<reference evidence="2 3" key="1">
    <citation type="journal article" date="2009" name="Int. J. Syst. Evol. Microbiol.">
        <title>Janibacter hoylei sp. nov., Bacillus isronensis sp. nov. and Bacillus aryabhattai sp. nov., isolated from cryotubes used for collecting air from the upper atmosphere.</title>
        <authorList>
            <person name="Shivaji S."/>
            <person name="Chaturvedi P."/>
            <person name="Begum Z."/>
            <person name="Pindi P.K."/>
            <person name="Manorama R."/>
            <person name="Padmanaban D.A."/>
            <person name="Shouche Y.S."/>
            <person name="Pawar S."/>
            <person name="Vaishampayan P."/>
            <person name="Dutt C.B."/>
            <person name="Datta G.N."/>
            <person name="Manchanda R.K."/>
            <person name="Rao U.R."/>
            <person name="Bhargava P.M."/>
            <person name="Narlikar J.V."/>
        </authorList>
    </citation>
    <scope>NUCLEOTIDE SEQUENCE [LARGE SCALE GENOMIC DNA]</scope>
    <source>
        <strain evidence="2 3">PVAS-1</strain>
    </source>
</reference>
<organism evidence="2 3">
    <name type="scientific">Janibacter hoylei PVAS-1</name>
    <dbReference type="NCBI Taxonomy" id="1210046"/>
    <lineage>
        <taxon>Bacteria</taxon>
        <taxon>Bacillati</taxon>
        <taxon>Actinomycetota</taxon>
        <taxon>Actinomycetes</taxon>
        <taxon>Micrococcales</taxon>
        <taxon>Intrasporangiaceae</taxon>
        <taxon>Janibacter</taxon>
    </lineage>
</organism>
<accession>A0A444B334</accession>
<protein>
    <submittedName>
        <fullName evidence="2">Uncharacterized protein</fullName>
    </submittedName>
</protein>